<accession>A0ABD3MHK5</accession>
<gene>
    <name evidence="1" type="ORF">ACHAWU_000119</name>
</gene>
<reference evidence="1 2" key="1">
    <citation type="submission" date="2024-10" db="EMBL/GenBank/DDBJ databases">
        <title>Updated reference genomes for cyclostephanoid diatoms.</title>
        <authorList>
            <person name="Roberts W.R."/>
            <person name="Alverson A.J."/>
        </authorList>
    </citation>
    <scope>NUCLEOTIDE SEQUENCE [LARGE SCALE GENOMIC DNA]</scope>
    <source>
        <strain evidence="1 2">AJA232-27</strain>
    </source>
</reference>
<name>A0ABD3MHK5_9STRA</name>
<comment type="caution">
    <text evidence="1">The sequence shown here is derived from an EMBL/GenBank/DDBJ whole genome shotgun (WGS) entry which is preliminary data.</text>
</comment>
<dbReference type="AlphaFoldDB" id="A0ABD3MHK5"/>
<protein>
    <submittedName>
        <fullName evidence="1">Uncharacterized protein</fullName>
    </submittedName>
</protein>
<dbReference type="EMBL" id="JALLBG020000148">
    <property type="protein sequence ID" value="KAL3761632.1"/>
    <property type="molecule type" value="Genomic_DNA"/>
</dbReference>
<keyword evidence="2" id="KW-1185">Reference proteome</keyword>
<organism evidence="1 2">
    <name type="scientific">Discostella pseudostelligera</name>
    <dbReference type="NCBI Taxonomy" id="259834"/>
    <lineage>
        <taxon>Eukaryota</taxon>
        <taxon>Sar</taxon>
        <taxon>Stramenopiles</taxon>
        <taxon>Ochrophyta</taxon>
        <taxon>Bacillariophyta</taxon>
        <taxon>Coscinodiscophyceae</taxon>
        <taxon>Thalassiosirophycidae</taxon>
        <taxon>Stephanodiscales</taxon>
        <taxon>Stephanodiscaceae</taxon>
        <taxon>Discostella</taxon>
    </lineage>
</organism>
<evidence type="ECO:0000313" key="1">
    <source>
        <dbReference type="EMBL" id="KAL3761632.1"/>
    </source>
</evidence>
<proteinExistence type="predicted"/>
<dbReference type="Proteomes" id="UP001530293">
    <property type="component" value="Unassembled WGS sequence"/>
</dbReference>
<evidence type="ECO:0000313" key="2">
    <source>
        <dbReference type="Proteomes" id="UP001530293"/>
    </source>
</evidence>
<sequence>MPAIARFRPKSFAYCHCATARTQAQESAERTMFYYLPNLPWCSNAVNCTILLRRRILSRH</sequence>